<dbReference type="PROSITE" id="PS50600">
    <property type="entry name" value="ULP_PROTEASE"/>
    <property type="match status" value="1"/>
</dbReference>
<dbReference type="EMBL" id="VNKQ01000004">
    <property type="protein sequence ID" value="KAG0651327.1"/>
    <property type="molecule type" value="Genomic_DNA"/>
</dbReference>
<dbReference type="GO" id="GO:0006508">
    <property type="term" value="P:proteolysis"/>
    <property type="evidence" value="ECO:0007669"/>
    <property type="project" value="UniProtKB-KW"/>
</dbReference>
<comment type="similarity">
    <text evidence="1">Belongs to the peptidase C48 family.</text>
</comment>
<dbReference type="InterPro" id="IPR038765">
    <property type="entry name" value="Papain-like_cys_pep_sf"/>
</dbReference>
<dbReference type="PANTHER" id="PTHR12606">
    <property type="entry name" value="SENTRIN/SUMO-SPECIFIC PROTEASE"/>
    <property type="match status" value="1"/>
</dbReference>
<name>A0A9P7AZL5_9HELO</name>
<feature type="region of interest" description="Disordered" evidence="5">
    <location>
        <begin position="38"/>
        <end position="124"/>
    </location>
</feature>
<evidence type="ECO:0000256" key="2">
    <source>
        <dbReference type="ARBA" id="ARBA00022670"/>
    </source>
</evidence>
<keyword evidence="3" id="KW-0378">Hydrolase</keyword>
<dbReference type="PANTHER" id="PTHR12606:SF141">
    <property type="entry name" value="GH15225P-RELATED"/>
    <property type="match status" value="1"/>
</dbReference>
<proteinExistence type="inferred from homology"/>
<dbReference type="GO" id="GO:0016926">
    <property type="term" value="P:protein desumoylation"/>
    <property type="evidence" value="ECO:0007669"/>
    <property type="project" value="TreeGrafter"/>
</dbReference>
<dbReference type="InterPro" id="IPR003653">
    <property type="entry name" value="Peptidase_C48_C"/>
</dbReference>
<reference evidence="7" key="1">
    <citation type="submission" date="2019-07" db="EMBL/GenBank/DDBJ databases">
        <title>Hyphodiscus hymeniophilus genome sequencing and assembly.</title>
        <authorList>
            <person name="Kramer G."/>
            <person name="Nodwell J."/>
        </authorList>
    </citation>
    <scope>NUCLEOTIDE SEQUENCE</scope>
    <source>
        <strain evidence="7">ATCC 34498</strain>
    </source>
</reference>
<dbReference type="OrthoDB" id="1939479at2759"/>
<keyword evidence="4" id="KW-0788">Thiol protease</keyword>
<feature type="domain" description="Ubiquitin-like protease family profile" evidence="6">
    <location>
        <begin position="229"/>
        <end position="405"/>
    </location>
</feature>
<gene>
    <name evidence="7" type="ORF">D0Z07_1772</name>
</gene>
<evidence type="ECO:0000256" key="5">
    <source>
        <dbReference type="SAM" id="MobiDB-lite"/>
    </source>
</evidence>
<dbReference type="Gene3D" id="3.40.395.10">
    <property type="entry name" value="Adenoviral Proteinase, Chain A"/>
    <property type="match status" value="1"/>
</dbReference>
<evidence type="ECO:0000313" key="8">
    <source>
        <dbReference type="Proteomes" id="UP000785200"/>
    </source>
</evidence>
<feature type="compositionally biased region" description="Basic and acidic residues" evidence="5">
    <location>
        <begin position="74"/>
        <end position="87"/>
    </location>
</feature>
<evidence type="ECO:0000256" key="4">
    <source>
        <dbReference type="ARBA" id="ARBA00022807"/>
    </source>
</evidence>
<accession>A0A9P7AZL5</accession>
<evidence type="ECO:0000256" key="1">
    <source>
        <dbReference type="ARBA" id="ARBA00005234"/>
    </source>
</evidence>
<dbReference type="SUPFAM" id="SSF54001">
    <property type="entry name" value="Cysteine proteinases"/>
    <property type="match status" value="1"/>
</dbReference>
<evidence type="ECO:0000256" key="3">
    <source>
        <dbReference type="ARBA" id="ARBA00022801"/>
    </source>
</evidence>
<evidence type="ECO:0000259" key="6">
    <source>
        <dbReference type="PROSITE" id="PS50600"/>
    </source>
</evidence>
<dbReference type="Pfam" id="PF02902">
    <property type="entry name" value="Peptidase_C48"/>
    <property type="match status" value="1"/>
</dbReference>
<dbReference type="GO" id="GO:0016929">
    <property type="term" value="F:deSUMOylase activity"/>
    <property type="evidence" value="ECO:0007669"/>
    <property type="project" value="TreeGrafter"/>
</dbReference>
<keyword evidence="8" id="KW-1185">Reference proteome</keyword>
<dbReference type="Proteomes" id="UP000785200">
    <property type="component" value="Unassembled WGS sequence"/>
</dbReference>
<sequence length="446" mass="50385">MIRRTKSAKTISAVHGDHQAGRGMVDYKGCQTDEDYAKRNDDFWAPPNLDLLDLGKTSKSQWSRTPEESEDEESSKKQDYKSRRHSYEIPSPRTPQSMSPEPHTRQGARLGLPRTPDSLSRPTHLTQAVDDGDITKRLEGLLVTPEDREEKLGLAVSRFQRDLLEKKAKERAANAKAAALRAAKQRRLTRRNPLRPLVQPLDEGWENKVRAARSEHDPSRVLVKAIKGTELRAKDFATLLGNSSWLNDEIINAYLEWIEDAANIAASLEAKTSGERISEVPKFLAHNSFFFNTLRDKGPAQLDRLMRRKKAHGKSLMEVDTMFVPICKGSHWTVGVVRPVAKTIEYFDSFGGSAAPFVQLMRSFLKFQLKDSYVEEEWTTPRTTSAEQNNGFDCGVFLCTNAFCVAFGLDTLCYTEMDMTQQRKNIAAVLLNRGFRGDFDWANSGL</sequence>
<feature type="region of interest" description="Disordered" evidence="5">
    <location>
        <begin position="1"/>
        <end position="26"/>
    </location>
</feature>
<protein>
    <submittedName>
        <fullName evidence="7">Ubiquitin-specific protease 1</fullName>
    </submittedName>
</protein>
<organism evidence="7 8">
    <name type="scientific">Hyphodiscus hymeniophilus</name>
    <dbReference type="NCBI Taxonomy" id="353542"/>
    <lineage>
        <taxon>Eukaryota</taxon>
        <taxon>Fungi</taxon>
        <taxon>Dikarya</taxon>
        <taxon>Ascomycota</taxon>
        <taxon>Pezizomycotina</taxon>
        <taxon>Leotiomycetes</taxon>
        <taxon>Helotiales</taxon>
        <taxon>Hyphodiscaceae</taxon>
        <taxon>Hyphodiscus</taxon>
    </lineage>
</organism>
<evidence type="ECO:0000313" key="7">
    <source>
        <dbReference type="EMBL" id="KAG0651327.1"/>
    </source>
</evidence>
<dbReference type="AlphaFoldDB" id="A0A9P7AZL5"/>
<keyword evidence="2 7" id="KW-0645">Protease</keyword>
<dbReference type="GO" id="GO:0005634">
    <property type="term" value="C:nucleus"/>
    <property type="evidence" value="ECO:0007669"/>
    <property type="project" value="TreeGrafter"/>
</dbReference>
<comment type="caution">
    <text evidence="7">The sequence shown here is derived from an EMBL/GenBank/DDBJ whole genome shotgun (WGS) entry which is preliminary data.</text>
</comment>